<dbReference type="KEGG" id="pchm:VFPPC_17549"/>
<reference evidence="2 3" key="1">
    <citation type="journal article" date="2016" name="PLoS Pathog.">
        <title>Biosynthesis of antibiotic leucinostatins in bio-control fungus Purpureocillium lilacinum and their inhibition on phytophthora revealed by genome mining.</title>
        <authorList>
            <person name="Wang G."/>
            <person name="Liu Z."/>
            <person name="Lin R."/>
            <person name="Li E."/>
            <person name="Mao Z."/>
            <person name="Ling J."/>
            <person name="Yang Y."/>
            <person name="Yin W.B."/>
            <person name="Xie B."/>
        </authorList>
    </citation>
    <scope>NUCLEOTIDE SEQUENCE [LARGE SCALE GENOMIC DNA]</scope>
    <source>
        <strain evidence="2">170</strain>
    </source>
</reference>
<dbReference type="AlphaFoldDB" id="A0A219AR75"/>
<feature type="region of interest" description="Disordered" evidence="1">
    <location>
        <begin position="1"/>
        <end position="39"/>
    </location>
</feature>
<keyword evidence="3" id="KW-1185">Reference proteome</keyword>
<sequence length="166" mass="18647">MAKHQMDQHLGDHDIGYPPPPSGQYFPTTSNNSPNPPSTVRILRSKRFFGNMPRKRAPFLITPPSAARFDSSSKAQSSIYLPSQSRARFKPEHERLKQHATMVSAMPATTQKVSILTFHKLVAGLAGMLPSRALVESVPYGWRSIKAQQKPLIINKCTPLDKWTRR</sequence>
<dbReference type="GeneID" id="28846546"/>
<accession>A0A219AR75</accession>
<dbReference type="EMBL" id="LSBJ02000002">
    <property type="protein sequence ID" value="OWT43288.1"/>
    <property type="molecule type" value="Genomic_DNA"/>
</dbReference>
<evidence type="ECO:0000313" key="3">
    <source>
        <dbReference type="Proteomes" id="UP000078397"/>
    </source>
</evidence>
<dbReference type="RefSeq" id="XP_018147075.2">
    <property type="nucleotide sequence ID" value="XM_018282552.2"/>
</dbReference>
<evidence type="ECO:0000313" key="2">
    <source>
        <dbReference type="EMBL" id="OWT43288.1"/>
    </source>
</evidence>
<dbReference type="Proteomes" id="UP000078397">
    <property type="component" value="Unassembled WGS sequence"/>
</dbReference>
<gene>
    <name evidence="2" type="ORF">VFPPC_17549</name>
</gene>
<evidence type="ECO:0000256" key="1">
    <source>
        <dbReference type="SAM" id="MobiDB-lite"/>
    </source>
</evidence>
<protein>
    <submittedName>
        <fullName evidence="2">Uncharacterized protein</fullName>
    </submittedName>
</protein>
<organism evidence="2 3">
    <name type="scientific">Pochonia chlamydosporia 170</name>
    <dbReference type="NCBI Taxonomy" id="1380566"/>
    <lineage>
        <taxon>Eukaryota</taxon>
        <taxon>Fungi</taxon>
        <taxon>Dikarya</taxon>
        <taxon>Ascomycota</taxon>
        <taxon>Pezizomycotina</taxon>
        <taxon>Sordariomycetes</taxon>
        <taxon>Hypocreomycetidae</taxon>
        <taxon>Hypocreales</taxon>
        <taxon>Clavicipitaceae</taxon>
        <taxon>Pochonia</taxon>
    </lineage>
</organism>
<feature type="compositionally biased region" description="Basic and acidic residues" evidence="1">
    <location>
        <begin position="1"/>
        <end position="15"/>
    </location>
</feature>
<name>A0A219AR75_METCM</name>
<proteinExistence type="predicted"/>
<comment type="caution">
    <text evidence="2">The sequence shown here is derived from an EMBL/GenBank/DDBJ whole genome shotgun (WGS) entry which is preliminary data.</text>
</comment>